<feature type="transmembrane region" description="Helical" evidence="1">
    <location>
        <begin position="6"/>
        <end position="25"/>
    </location>
</feature>
<dbReference type="STRING" id="886377.Murru_2344"/>
<evidence type="ECO:0000313" key="2">
    <source>
        <dbReference type="EMBL" id="AEM71382.1"/>
    </source>
</evidence>
<keyword evidence="1" id="KW-0812">Transmembrane</keyword>
<dbReference type="KEGG" id="mrs:Murru_2344"/>
<protein>
    <recommendedName>
        <fullName evidence="4">DUF3592 domain-containing protein</fullName>
    </recommendedName>
</protein>
<keyword evidence="1" id="KW-1133">Transmembrane helix</keyword>
<keyword evidence="3" id="KW-1185">Reference proteome</keyword>
<organism evidence="2 3">
    <name type="scientific">Allomuricauda ruestringensis (strain DSM 13258 / CIP 107369 / LMG 19739 / B1)</name>
    <name type="common">Muricauda ruestringensis</name>
    <dbReference type="NCBI Taxonomy" id="886377"/>
    <lineage>
        <taxon>Bacteria</taxon>
        <taxon>Pseudomonadati</taxon>
        <taxon>Bacteroidota</taxon>
        <taxon>Flavobacteriia</taxon>
        <taxon>Flavobacteriales</taxon>
        <taxon>Flavobacteriaceae</taxon>
        <taxon>Flagellimonas</taxon>
    </lineage>
</organism>
<reference evidence="3" key="1">
    <citation type="submission" date="2011-08" db="EMBL/GenBank/DDBJ databases">
        <title>The complete genome of Muricauda ruestringensis DSM 13258.</title>
        <authorList>
            <person name="Lucas S."/>
            <person name="Han J."/>
            <person name="Lapidus A."/>
            <person name="Bruce D."/>
            <person name="Goodwin L."/>
            <person name="Pitluck S."/>
            <person name="Peters L."/>
            <person name="Kyrpides N."/>
            <person name="Mavromatis K."/>
            <person name="Ivanova N."/>
            <person name="Ovchinnikova G."/>
            <person name="Teshima H."/>
            <person name="Detter J.C."/>
            <person name="Tapia R."/>
            <person name="Han C."/>
            <person name="Land M."/>
            <person name="Hauser L."/>
            <person name="Markowitz V."/>
            <person name="Cheng J.-F."/>
            <person name="Hugenholtz P."/>
            <person name="Woyke T."/>
            <person name="Wu D."/>
            <person name="Spring S."/>
            <person name="Schroeder M."/>
            <person name="Brambilla E."/>
            <person name="Klenk H.-P."/>
            <person name="Eisen J.A."/>
        </authorList>
    </citation>
    <scope>NUCLEOTIDE SEQUENCE [LARGE SCALE GENOMIC DNA]</scope>
    <source>
        <strain evidence="3">DSM 13258 / LMG 19739 / B1</strain>
    </source>
</reference>
<name>G2PNZ7_ALLRU</name>
<dbReference type="EMBL" id="CP002999">
    <property type="protein sequence ID" value="AEM71382.1"/>
    <property type="molecule type" value="Genomic_DNA"/>
</dbReference>
<reference evidence="2 3" key="2">
    <citation type="journal article" date="2012" name="Stand. Genomic Sci.">
        <title>Complete genome sequence of the facultatively anaerobic, appendaged bacterium Muricauda ruestringensis type strain (B1(T)).</title>
        <authorList>
            <person name="Huntemann M."/>
            <person name="Teshima H."/>
            <person name="Lapidus A."/>
            <person name="Nolan M."/>
            <person name="Lucas S."/>
            <person name="Hammon N."/>
            <person name="Deshpande S."/>
            <person name="Cheng J.F."/>
            <person name="Tapia R."/>
            <person name="Goodwin L.A."/>
            <person name="Pitluck S."/>
            <person name="Liolios K."/>
            <person name="Pagani I."/>
            <person name="Ivanova N."/>
            <person name="Mavromatis K."/>
            <person name="Mikhailova N."/>
            <person name="Pati A."/>
            <person name="Chen A."/>
            <person name="Palaniappan K."/>
            <person name="Land M."/>
            <person name="Hauser L."/>
            <person name="Pan C."/>
            <person name="Brambilla E.M."/>
            <person name="Rohde M."/>
            <person name="Spring S."/>
            <person name="Goker M."/>
            <person name="Detter J.C."/>
            <person name="Bristow J."/>
            <person name="Eisen J.A."/>
            <person name="Markowitz V."/>
            <person name="Hugenholtz P."/>
            <person name="Kyrpides N.C."/>
            <person name="Klenk H.P."/>
            <person name="Woyke T."/>
        </authorList>
    </citation>
    <scope>NUCLEOTIDE SEQUENCE [LARGE SCALE GENOMIC DNA]</scope>
    <source>
        <strain evidence="3">DSM 13258 / LMG 19739 / B1</strain>
    </source>
</reference>
<evidence type="ECO:0000313" key="3">
    <source>
        <dbReference type="Proteomes" id="UP000008908"/>
    </source>
</evidence>
<evidence type="ECO:0000256" key="1">
    <source>
        <dbReference type="SAM" id="Phobius"/>
    </source>
</evidence>
<accession>G2PNZ7</accession>
<gene>
    <name evidence="2" type="ordered locus">Murru_2344</name>
</gene>
<proteinExistence type="predicted"/>
<dbReference type="HOGENOM" id="CLU_1904371_0_0_10"/>
<keyword evidence="1" id="KW-0472">Membrane</keyword>
<evidence type="ECO:0008006" key="4">
    <source>
        <dbReference type="Google" id="ProtNLM"/>
    </source>
</evidence>
<dbReference type="AlphaFoldDB" id="G2PNZ7"/>
<dbReference type="Proteomes" id="UP000008908">
    <property type="component" value="Chromosome"/>
</dbReference>
<sequence>MKLSKLIYTILPMVSILTVIAYLLLLNYQKKKFVQGTNTKYTIAKIVEYRIVGTESRWLVYNFNVKKEQYKGKYNLGYKFRENHYLKMKTLVGKKFLVKYSIDKPTFNKIYMDKPIPDSLLNCTTCTWETPPF</sequence>